<evidence type="ECO:0000313" key="2">
    <source>
        <dbReference type="Proteomes" id="UP000789901"/>
    </source>
</evidence>
<keyword evidence="2" id="KW-1185">Reference proteome</keyword>
<dbReference type="Proteomes" id="UP000789901">
    <property type="component" value="Unassembled WGS sequence"/>
</dbReference>
<proteinExistence type="predicted"/>
<evidence type="ECO:0000313" key="1">
    <source>
        <dbReference type="EMBL" id="CAG8719709.1"/>
    </source>
</evidence>
<protein>
    <submittedName>
        <fullName evidence="1">11119_t:CDS:1</fullName>
    </submittedName>
</protein>
<gene>
    <name evidence="1" type="ORF">GMARGA_LOCUS13416</name>
</gene>
<dbReference type="EMBL" id="CAJVQB010008506">
    <property type="protein sequence ID" value="CAG8719709.1"/>
    <property type="molecule type" value="Genomic_DNA"/>
</dbReference>
<feature type="non-terminal residue" evidence="1">
    <location>
        <position position="61"/>
    </location>
</feature>
<sequence length="61" mass="7074">MVNLTNKIEELSDPALYNFLYDIFANISNPDCLSEVQNESSNNYNFYNVSDSKDTEEDKKE</sequence>
<organism evidence="1 2">
    <name type="scientific">Gigaspora margarita</name>
    <dbReference type="NCBI Taxonomy" id="4874"/>
    <lineage>
        <taxon>Eukaryota</taxon>
        <taxon>Fungi</taxon>
        <taxon>Fungi incertae sedis</taxon>
        <taxon>Mucoromycota</taxon>
        <taxon>Glomeromycotina</taxon>
        <taxon>Glomeromycetes</taxon>
        <taxon>Diversisporales</taxon>
        <taxon>Gigasporaceae</taxon>
        <taxon>Gigaspora</taxon>
    </lineage>
</organism>
<reference evidence="1 2" key="1">
    <citation type="submission" date="2021-06" db="EMBL/GenBank/DDBJ databases">
        <authorList>
            <person name="Kallberg Y."/>
            <person name="Tangrot J."/>
            <person name="Rosling A."/>
        </authorList>
    </citation>
    <scope>NUCLEOTIDE SEQUENCE [LARGE SCALE GENOMIC DNA]</scope>
    <source>
        <strain evidence="1 2">120-4 pot B 10/14</strain>
    </source>
</reference>
<accession>A0ABN7V1Z5</accession>
<name>A0ABN7V1Z5_GIGMA</name>
<comment type="caution">
    <text evidence="1">The sequence shown here is derived from an EMBL/GenBank/DDBJ whole genome shotgun (WGS) entry which is preliminary data.</text>
</comment>